<reference evidence="2 3" key="1">
    <citation type="submission" date="2024-01" db="EMBL/GenBank/DDBJ databases">
        <title>Genome assemblies of Stephania.</title>
        <authorList>
            <person name="Yang L."/>
        </authorList>
    </citation>
    <scope>NUCLEOTIDE SEQUENCE [LARGE SCALE GENOMIC DNA]</scope>
    <source>
        <strain evidence="2">JXDWG</strain>
        <tissue evidence="2">Leaf</tissue>
    </source>
</reference>
<gene>
    <name evidence="2" type="ORF">Scep_016769</name>
</gene>
<organism evidence="2 3">
    <name type="scientific">Stephania cephalantha</name>
    <dbReference type="NCBI Taxonomy" id="152367"/>
    <lineage>
        <taxon>Eukaryota</taxon>
        <taxon>Viridiplantae</taxon>
        <taxon>Streptophyta</taxon>
        <taxon>Embryophyta</taxon>
        <taxon>Tracheophyta</taxon>
        <taxon>Spermatophyta</taxon>
        <taxon>Magnoliopsida</taxon>
        <taxon>Ranunculales</taxon>
        <taxon>Menispermaceae</taxon>
        <taxon>Menispermoideae</taxon>
        <taxon>Cissampelideae</taxon>
        <taxon>Stephania</taxon>
    </lineage>
</organism>
<dbReference type="EMBL" id="JBBNAG010000007">
    <property type="protein sequence ID" value="KAK9118676.1"/>
    <property type="molecule type" value="Genomic_DNA"/>
</dbReference>
<name>A0AAP0NW88_9MAGN</name>
<dbReference type="AlphaFoldDB" id="A0AAP0NW88"/>
<protein>
    <submittedName>
        <fullName evidence="2">Uncharacterized protein</fullName>
    </submittedName>
</protein>
<dbReference type="Proteomes" id="UP001419268">
    <property type="component" value="Unassembled WGS sequence"/>
</dbReference>
<evidence type="ECO:0000313" key="2">
    <source>
        <dbReference type="EMBL" id="KAK9118676.1"/>
    </source>
</evidence>
<evidence type="ECO:0000256" key="1">
    <source>
        <dbReference type="SAM" id="MobiDB-lite"/>
    </source>
</evidence>
<accession>A0AAP0NW88</accession>
<feature type="compositionally biased region" description="Basic and acidic residues" evidence="1">
    <location>
        <begin position="117"/>
        <end position="130"/>
    </location>
</feature>
<proteinExistence type="predicted"/>
<sequence>MSATGTRGGRRRPQTPSYRKSKQLERVTDPVDVATSSTQSSRSSDSSEEQWVHIEQGNVVEGNENKGQVGELEREKKRLQERENQMSLIRDKKRGLESENLRVLNRGHGRKIQRNLLGEKKRGMEREERIERVSHLREPMKMGKKGHVTRHRVRRVVDVVQKWKALPASESTMTSAEKMADDVLRHLTGKG</sequence>
<feature type="compositionally biased region" description="Basic and acidic residues" evidence="1">
    <location>
        <begin position="71"/>
        <end position="84"/>
    </location>
</feature>
<evidence type="ECO:0000313" key="3">
    <source>
        <dbReference type="Proteomes" id="UP001419268"/>
    </source>
</evidence>
<comment type="caution">
    <text evidence="2">The sequence shown here is derived from an EMBL/GenBank/DDBJ whole genome shotgun (WGS) entry which is preliminary data.</text>
</comment>
<keyword evidence="3" id="KW-1185">Reference proteome</keyword>
<feature type="region of interest" description="Disordered" evidence="1">
    <location>
        <begin position="1"/>
        <end position="130"/>
    </location>
</feature>